<keyword evidence="1" id="KW-0472">Membrane</keyword>
<accession>A0A6G8AMJ1</accession>
<dbReference type="Proteomes" id="UP000500890">
    <property type="component" value="Chromosome"/>
</dbReference>
<dbReference type="InterPro" id="IPR025962">
    <property type="entry name" value="SdpI/YhfL"/>
</dbReference>
<dbReference type="InterPro" id="IPR026272">
    <property type="entry name" value="SdpI"/>
</dbReference>
<feature type="transmembrane region" description="Helical" evidence="1">
    <location>
        <begin position="110"/>
        <end position="129"/>
    </location>
</feature>
<feature type="transmembrane region" description="Helical" evidence="1">
    <location>
        <begin position="81"/>
        <end position="104"/>
    </location>
</feature>
<dbReference type="GO" id="GO:0009636">
    <property type="term" value="P:response to toxic substance"/>
    <property type="evidence" value="ECO:0007669"/>
    <property type="project" value="TreeGrafter"/>
</dbReference>
<sequence length="204" mass="23215">MTNIIKNYKLQIFASFIPFGTILFYYNRLPERVATHFDTNNTVNGTMSKPIFLLLPLFLVLLEIFLLWVEQKKGTQDKKIISLTAWIIPAISLWATGASIQYSVYNEANILNTMPLLLGLIFIIMGNYMPKASQNRTFGIRIPSTLNNADNWYHTHRLAGKVWVIAGLFLIVMTVVNFNPVWILVTTVVAVVIPVVYSLTYKAK</sequence>
<protein>
    <submittedName>
        <fullName evidence="3">DUF1648 domain-containing protein</fullName>
    </submittedName>
</protein>
<dbReference type="PIRSF" id="PIRSF038959">
    <property type="entry name" value="SdpI"/>
    <property type="match status" value="1"/>
</dbReference>
<feature type="transmembrane region" description="Helical" evidence="1">
    <location>
        <begin position="158"/>
        <end position="176"/>
    </location>
</feature>
<evidence type="ECO:0000259" key="2">
    <source>
        <dbReference type="Pfam" id="PF07853"/>
    </source>
</evidence>
<keyword evidence="1" id="KW-1133">Transmembrane helix</keyword>
<feature type="domain" description="DUF1648" evidence="2">
    <location>
        <begin position="16"/>
        <end position="59"/>
    </location>
</feature>
<feature type="transmembrane region" description="Helical" evidence="1">
    <location>
        <begin position="12"/>
        <end position="29"/>
    </location>
</feature>
<keyword evidence="4" id="KW-1185">Reference proteome</keyword>
<dbReference type="Pfam" id="PF13630">
    <property type="entry name" value="SdpI"/>
    <property type="match status" value="1"/>
</dbReference>
<evidence type="ECO:0000313" key="3">
    <source>
        <dbReference type="EMBL" id="QIL46217.1"/>
    </source>
</evidence>
<gene>
    <name evidence="3" type="ORF">G7081_03585</name>
</gene>
<dbReference type="InterPro" id="IPR012867">
    <property type="entry name" value="DUF1648"/>
</dbReference>
<dbReference type="AlphaFoldDB" id="A0A6G8AMJ1"/>
<dbReference type="PANTHER" id="PTHR37810">
    <property type="entry name" value="IMMUNITY PROTEIN SDPI"/>
    <property type="match status" value="1"/>
</dbReference>
<dbReference type="Pfam" id="PF07853">
    <property type="entry name" value="DUF1648"/>
    <property type="match status" value="1"/>
</dbReference>
<dbReference type="RefSeq" id="WP_166007474.1">
    <property type="nucleotide sequence ID" value="NZ_CP049886.1"/>
</dbReference>
<dbReference type="EMBL" id="CP049886">
    <property type="protein sequence ID" value="QIL46217.1"/>
    <property type="molecule type" value="Genomic_DNA"/>
</dbReference>
<name>A0A6G8AMJ1_9ENTE</name>
<evidence type="ECO:0000313" key="4">
    <source>
        <dbReference type="Proteomes" id="UP000500890"/>
    </source>
</evidence>
<keyword evidence="1" id="KW-0812">Transmembrane</keyword>
<dbReference type="KEGG" id="vah:G7081_03585"/>
<feature type="transmembrane region" description="Helical" evidence="1">
    <location>
        <begin position="49"/>
        <end position="69"/>
    </location>
</feature>
<evidence type="ECO:0000256" key="1">
    <source>
        <dbReference type="SAM" id="Phobius"/>
    </source>
</evidence>
<feature type="transmembrane region" description="Helical" evidence="1">
    <location>
        <begin position="182"/>
        <end position="201"/>
    </location>
</feature>
<dbReference type="PANTHER" id="PTHR37810:SF5">
    <property type="entry name" value="IMMUNITY PROTEIN SDPI"/>
    <property type="match status" value="1"/>
</dbReference>
<reference evidence="3 4" key="1">
    <citation type="submission" date="2020-03" db="EMBL/GenBank/DDBJ databases">
        <title>Vagococcus sp. nov., isolated from beetles.</title>
        <authorList>
            <person name="Hyun D.-W."/>
            <person name="Bae J.-W."/>
        </authorList>
    </citation>
    <scope>NUCLEOTIDE SEQUENCE [LARGE SCALE GENOMIC DNA]</scope>
    <source>
        <strain evidence="3 4">HDW17A</strain>
    </source>
</reference>
<proteinExistence type="predicted"/>
<organism evidence="3 4">
    <name type="scientific">Vagococcus coleopterorum</name>
    <dbReference type="NCBI Taxonomy" id="2714946"/>
    <lineage>
        <taxon>Bacteria</taxon>
        <taxon>Bacillati</taxon>
        <taxon>Bacillota</taxon>
        <taxon>Bacilli</taxon>
        <taxon>Lactobacillales</taxon>
        <taxon>Enterococcaceae</taxon>
        <taxon>Vagococcus</taxon>
    </lineage>
</organism>